<dbReference type="GeneID" id="40475223"/>
<evidence type="ECO:0000313" key="3">
    <source>
        <dbReference type="Proteomes" id="UP000306007"/>
    </source>
</evidence>
<reference evidence="2 3" key="1">
    <citation type="submission" date="2019-06" db="EMBL/GenBank/DDBJ databases">
        <title>Thermococcus indicus sp. nov., a Fe(III)-reducing hyperthermophilic archaeon isolated from the Onnuri vent field of the Central Indian Ocean ridge.</title>
        <authorList>
            <person name="Lim J.K."/>
            <person name="Kim Y.J."/>
            <person name="Kwon K.K."/>
        </authorList>
    </citation>
    <scope>NUCLEOTIDE SEQUENCE [LARGE SCALE GENOMIC DNA]</scope>
    <source>
        <strain evidence="2 3">IOH1</strain>
    </source>
</reference>
<dbReference type="InterPro" id="IPR027391">
    <property type="entry name" value="Nol1_Nop2_Fmu_2"/>
</dbReference>
<dbReference type="AlphaFoldDB" id="A0A4Y5SNK3"/>
<dbReference type="Pfam" id="PF13636">
    <property type="entry name" value="Methyltranf_PUA"/>
    <property type="match status" value="1"/>
</dbReference>
<gene>
    <name evidence="2" type="ORF">FH039_08525</name>
</gene>
<evidence type="ECO:0000259" key="1">
    <source>
        <dbReference type="Pfam" id="PF13636"/>
    </source>
</evidence>
<dbReference type="RefSeq" id="WP_139680968.1">
    <property type="nucleotide sequence ID" value="NZ_CP040846.1"/>
</dbReference>
<dbReference type="Gene3D" id="2.30.130.60">
    <property type="match status" value="1"/>
</dbReference>
<dbReference type="EMBL" id="CP040846">
    <property type="protein sequence ID" value="QDA31631.1"/>
    <property type="molecule type" value="Genomic_DNA"/>
</dbReference>
<keyword evidence="3" id="KW-1185">Reference proteome</keyword>
<accession>A0A4Y5SNK3</accession>
<evidence type="ECO:0000313" key="2">
    <source>
        <dbReference type="EMBL" id="QDA31631.1"/>
    </source>
</evidence>
<dbReference type="KEGG" id="tic:FH039_08525"/>
<protein>
    <recommendedName>
        <fullName evidence="1">rRNA small subunit methyltransferase F RNA-binding PUA-like domain-containing protein</fullName>
    </recommendedName>
</protein>
<sequence length="154" mass="17560">MSDNPRAEIGQTNDAELVKRLLIENYGYAPDLRYEIRGRYHKVYAWKPCSLEIRGPDRNGVYFGRVESDGIRLSIEGSFLVGPKATKNVVELDDGSAKRYLAGESVEIDDKNLHGWVIVKWRSYYLGSAKAKEGRLINYVPKERRLKLEDPAKA</sequence>
<dbReference type="Proteomes" id="UP000306007">
    <property type="component" value="Chromosome"/>
</dbReference>
<proteinExistence type="predicted"/>
<dbReference type="OrthoDB" id="50259at2157"/>
<name>A0A4Y5SNK3_9EURY</name>
<organism evidence="2 3">
    <name type="scientific">Thermococcus indicus</name>
    <dbReference type="NCBI Taxonomy" id="2586643"/>
    <lineage>
        <taxon>Archaea</taxon>
        <taxon>Methanobacteriati</taxon>
        <taxon>Methanobacteriota</taxon>
        <taxon>Thermococci</taxon>
        <taxon>Thermococcales</taxon>
        <taxon>Thermococcaceae</taxon>
        <taxon>Thermococcus</taxon>
    </lineage>
</organism>
<feature type="domain" description="rRNA small subunit methyltransferase F RNA-binding PUA-like" evidence="1">
    <location>
        <begin position="97"/>
        <end position="146"/>
    </location>
</feature>